<dbReference type="EMBL" id="JARAKH010000039">
    <property type="protein sequence ID" value="KAK8382625.1"/>
    <property type="molecule type" value="Genomic_DNA"/>
</dbReference>
<keyword evidence="4" id="KW-1185">Reference proteome</keyword>
<feature type="region of interest" description="Disordered" evidence="1">
    <location>
        <begin position="571"/>
        <end position="600"/>
    </location>
</feature>
<dbReference type="SMART" id="SM00474">
    <property type="entry name" value="35EXOc"/>
    <property type="match status" value="1"/>
</dbReference>
<dbReference type="GO" id="GO:0003676">
    <property type="term" value="F:nucleic acid binding"/>
    <property type="evidence" value="ECO:0007669"/>
    <property type="project" value="InterPro"/>
</dbReference>
<feature type="domain" description="3'-5' exonuclease" evidence="2">
    <location>
        <begin position="365"/>
        <end position="557"/>
    </location>
</feature>
<name>A0AAW0T6R0_SCYPA</name>
<dbReference type="EMBL" id="JARAKH010000039">
    <property type="protein sequence ID" value="KAK8382627.1"/>
    <property type="molecule type" value="Genomic_DNA"/>
</dbReference>
<dbReference type="GO" id="GO:0006139">
    <property type="term" value="P:nucleobase-containing compound metabolic process"/>
    <property type="evidence" value="ECO:0007669"/>
    <property type="project" value="InterPro"/>
</dbReference>
<dbReference type="InterPro" id="IPR002562">
    <property type="entry name" value="3'-5'_exonuclease_dom"/>
</dbReference>
<proteinExistence type="predicted"/>
<dbReference type="GO" id="GO:0008408">
    <property type="term" value="F:3'-5' exonuclease activity"/>
    <property type="evidence" value="ECO:0007669"/>
    <property type="project" value="InterPro"/>
</dbReference>
<evidence type="ECO:0000313" key="4">
    <source>
        <dbReference type="Proteomes" id="UP001487740"/>
    </source>
</evidence>
<dbReference type="Pfam" id="PF01612">
    <property type="entry name" value="DNA_pol_A_exo1"/>
    <property type="match status" value="1"/>
</dbReference>
<gene>
    <name evidence="3" type="ORF">O3P69_015448</name>
</gene>
<dbReference type="InterPro" id="IPR052408">
    <property type="entry name" value="Exonuclease_MUT-7-like"/>
</dbReference>
<comment type="caution">
    <text evidence="3">The sequence shown here is derived from an EMBL/GenBank/DDBJ whole genome shotgun (WGS) entry which is preliminary data.</text>
</comment>
<sequence length="819" mass="92996">METCTLTSDEEYSSFSTTVLNLFKENKKDEFKKHLREYLARSSDPYRAVVVCIKLCPGLFNSKSNTCPANILVELERYTGESNNKEKFSHCLTEDLQVEAYEIAIHQKNTGVIRLFVRCFQLVKIKDFLIPLLRTELNADLKRVCLMATLLGVQNHFSTSELILPLFLTNHLSDADEFLGSSPFHQKELVLLLDGLLGEEACSSDPPKSQAKNVKNMRDPKVICDTIGKLLKKFDFSSSMCPHFMRYRALGGLRFMFYKYYIAKDMPKSAFYSLINDTVKEHPDISSDLLKLFIRYIDFEGAIYYVAKLNLSEDDTPDEVIEHMRMYPDLLEASKHYVVEGQLPYDADEEETSGCYSLTVSEEDIILVDTIEEFEMCAGHLKASPLLSVDAEWKPTFGTGPVEHAALLQFATATKVFLLDLIVLQPLLKDCHWQSIGQLFANPEILKLGYGIRSDFKVLSNLHEEMKRGISCAKKITDLNITKGILLERYPNIFVYSEEKHKGLSDLVYRCFGKPLDKREGFSNWAARPLNKSQVIYAAGDVRSLIDIYNYLNERAKELGVSDWINLEHKGSSGEKKKTVPPKEGEPKNDVQEKQRKRQQPINASDFVVICDNMLQGLAKKLRSCGVDAEALENEESWDRCYRYYERERRTVLTRGNNYHKLIKYIPAQFVYSVQSELVQEQLEEVIEAFSVKVTLKDVFARCSKCNSKKYIVVPSSIISAMQSGVTSRSEARGGWVECEGGDVNVLSGYTGTGVRVRFESVPVAVVETNDPFYICYVCGKCYWEGSHHKKILSGRLKDIVLGDDEGSAVRNTPGDKTT</sequence>
<dbReference type="Pfam" id="PF01927">
    <property type="entry name" value="Mut7-C"/>
    <property type="match status" value="2"/>
</dbReference>
<dbReference type="PANTHER" id="PTHR47765">
    <property type="entry name" value="3'-5' EXONUCLEASE DOMAIN-CONTAINING PROTEIN"/>
    <property type="match status" value="1"/>
</dbReference>
<dbReference type="SUPFAM" id="SSF53098">
    <property type="entry name" value="Ribonuclease H-like"/>
    <property type="match status" value="1"/>
</dbReference>
<protein>
    <recommendedName>
        <fullName evidence="2">3'-5' exonuclease domain-containing protein</fullName>
    </recommendedName>
</protein>
<accession>A0AAW0T6R0</accession>
<dbReference type="Gene3D" id="3.30.420.10">
    <property type="entry name" value="Ribonuclease H-like superfamily/Ribonuclease H"/>
    <property type="match status" value="1"/>
</dbReference>
<dbReference type="InterPro" id="IPR036397">
    <property type="entry name" value="RNaseH_sf"/>
</dbReference>
<reference evidence="3 4" key="1">
    <citation type="submission" date="2023-03" db="EMBL/GenBank/DDBJ databases">
        <title>High-quality genome of Scylla paramamosain provides insights in environmental adaptation.</title>
        <authorList>
            <person name="Zhang L."/>
        </authorList>
    </citation>
    <scope>NUCLEOTIDE SEQUENCE [LARGE SCALE GENOMIC DNA]</scope>
    <source>
        <strain evidence="3">LZ_2023a</strain>
        <tissue evidence="3">Muscle</tissue>
    </source>
</reference>
<dbReference type="PANTHER" id="PTHR47765:SF2">
    <property type="entry name" value="EXONUCLEASE MUT-7 HOMOLOG"/>
    <property type="match status" value="1"/>
</dbReference>
<dbReference type="AlphaFoldDB" id="A0AAW0T6R0"/>
<evidence type="ECO:0000259" key="2">
    <source>
        <dbReference type="SMART" id="SM00474"/>
    </source>
</evidence>
<evidence type="ECO:0000256" key="1">
    <source>
        <dbReference type="SAM" id="MobiDB-lite"/>
    </source>
</evidence>
<dbReference type="InterPro" id="IPR002782">
    <property type="entry name" value="Mut7-C_RNAse_dom"/>
</dbReference>
<dbReference type="EMBL" id="JARAKH010000039">
    <property type="protein sequence ID" value="KAK8382626.1"/>
    <property type="molecule type" value="Genomic_DNA"/>
</dbReference>
<feature type="compositionally biased region" description="Basic and acidic residues" evidence="1">
    <location>
        <begin position="571"/>
        <end position="594"/>
    </location>
</feature>
<evidence type="ECO:0000313" key="3">
    <source>
        <dbReference type="EMBL" id="KAK8382626.1"/>
    </source>
</evidence>
<organism evidence="3 4">
    <name type="scientific">Scylla paramamosain</name>
    <name type="common">Mud crab</name>
    <dbReference type="NCBI Taxonomy" id="85552"/>
    <lineage>
        <taxon>Eukaryota</taxon>
        <taxon>Metazoa</taxon>
        <taxon>Ecdysozoa</taxon>
        <taxon>Arthropoda</taxon>
        <taxon>Crustacea</taxon>
        <taxon>Multicrustacea</taxon>
        <taxon>Malacostraca</taxon>
        <taxon>Eumalacostraca</taxon>
        <taxon>Eucarida</taxon>
        <taxon>Decapoda</taxon>
        <taxon>Pleocyemata</taxon>
        <taxon>Brachyura</taxon>
        <taxon>Eubrachyura</taxon>
        <taxon>Portunoidea</taxon>
        <taxon>Portunidae</taxon>
        <taxon>Portuninae</taxon>
        <taxon>Scylla</taxon>
    </lineage>
</organism>
<dbReference type="Proteomes" id="UP001487740">
    <property type="component" value="Unassembled WGS sequence"/>
</dbReference>
<dbReference type="EMBL" id="JARAKH010000039">
    <property type="protein sequence ID" value="KAK8382628.1"/>
    <property type="molecule type" value="Genomic_DNA"/>
</dbReference>
<dbReference type="InterPro" id="IPR012337">
    <property type="entry name" value="RNaseH-like_sf"/>
</dbReference>